<accession>H5SCJ7</accession>
<feature type="region of interest" description="Disordered" evidence="2">
    <location>
        <begin position="450"/>
        <end position="476"/>
    </location>
</feature>
<keyword evidence="1" id="KW-0175">Coiled coil</keyword>
<evidence type="ECO:0000313" key="4">
    <source>
        <dbReference type="EMBL" id="BAL53883.1"/>
    </source>
</evidence>
<dbReference type="Pfam" id="PF02463">
    <property type="entry name" value="SMC_N"/>
    <property type="match status" value="1"/>
</dbReference>
<dbReference type="Gene3D" id="3.40.50.300">
    <property type="entry name" value="P-loop containing nucleotide triphosphate hydrolases"/>
    <property type="match status" value="2"/>
</dbReference>
<feature type="coiled-coil region" evidence="1">
    <location>
        <begin position="301"/>
        <end position="429"/>
    </location>
</feature>
<dbReference type="AlphaFoldDB" id="H5SCJ7"/>
<organism evidence="4">
    <name type="scientific">uncultured Acidobacteriota bacterium</name>
    <dbReference type="NCBI Taxonomy" id="171953"/>
    <lineage>
        <taxon>Bacteria</taxon>
        <taxon>Pseudomonadati</taxon>
        <taxon>Acidobacteriota</taxon>
        <taxon>environmental samples</taxon>
    </lineage>
</organism>
<evidence type="ECO:0000256" key="1">
    <source>
        <dbReference type="SAM" id="Coils"/>
    </source>
</evidence>
<reference evidence="4" key="1">
    <citation type="journal article" date="2005" name="Environ. Microbiol.">
        <title>Genetic and functional properties of uncultivated thermophilic crenarchaeotes from a subsurface gold mine as revealed by analysis of genome fragments.</title>
        <authorList>
            <person name="Nunoura T."/>
            <person name="Hirayama H."/>
            <person name="Takami H."/>
            <person name="Oida H."/>
            <person name="Nishi S."/>
            <person name="Shimamura S."/>
            <person name="Suzuki Y."/>
            <person name="Inagaki F."/>
            <person name="Takai K."/>
            <person name="Nealson K.H."/>
            <person name="Horikoshi K."/>
        </authorList>
    </citation>
    <scope>NUCLEOTIDE SEQUENCE</scope>
</reference>
<feature type="compositionally biased region" description="Basic and acidic residues" evidence="2">
    <location>
        <begin position="464"/>
        <end position="476"/>
    </location>
</feature>
<sequence length="956" mass="111356">MKLLRLALENFIAYRDPVEIPFKDLLEDGLLLITGPTGSGKSTIMDAIVYSLFGTRSHDRSPISQFNPIGTAKVELEFSLGSSCYRVTRSWSVRGGKLIPKEEGDLIQLRQRLNEQRYALLNEKELFRKVVVIPQGEYDHLIKAPDHKRYDLLSKLLPLEPVDKFVDILEEMLKNLDGERLNTLSRIRHILESLLEVEVPDAQDPLDLERSLIATGENIRNALKELEKQEKRLKQEKEGIEKQQRDLEVLRARVKALKDLEQALSDLCKLAEQQGEIQKKQAHFVRLQEFVTDFQKHFQEWKTLQRDIPELERQLEEARKSFQELQRELQSLEKELKELPEKEKEKENLTREEITLGSHIRKLEDLQKVLRELAELEGALQRGRDRLILFRAVRRLHLQKCYDQIQEEMQKLEKRLEELKKQLQEAHLAQHLVHLVKNLREGEPCPLCGSPHHPHPYTPPKKLPSPEELEREHRETERARLDRAQELGELQKELKHLETQGANLSPGGIRAKATALGLPGDPEELYRRMTGEFTSPEEMERRLRGLEQELEIRKGKRKTLEEELGENFGTPEILEHRLKETQSRLKEIQKKKKDLEETINQVRNREKGLQEKQNQVVGKIQTLDNALKEKTEKRNRMEMELRNLLQRARHHRNMGDLEASYKETGMMGRLQKEVERWKEAHDRAVARREQALGNLESTGDLTELRGIMERARTAQTLEDLGAALRATQEQLSRNEEHTRASEKALGEQEKHYEEAVRELKRREGQLNQQSQQITAGHDLIQKWKSHRPRYKTLTTLVQAMNRKQFVYWVTRHYLSRILDYASEYLKAFSGDRYAFIETYEAEKIPLIVRDGFTGEQRDARHLSGGEQFMASLALALGMTRTLVEMQGSEAPGFLFIDEGFGTLDSETLTHVAQILREHARREGVDLIVISHRQELRDYFPTVLEVVPSSSGSRIRR</sequence>
<protein>
    <recommendedName>
        <fullName evidence="3">RecF/RecN/SMC N-terminal domain-containing protein</fullName>
    </recommendedName>
</protein>
<dbReference type="InterPro" id="IPR027417">
    <property type="entry name" value="P-loop_NTPase"/>
</dbReference>
<dbReference type="EMBL" id="AP011670">
    <property type="protein sequence ID" value="BAL53883.1"/>
    <property type="molecule type" value="Genomic_DNA"/>
</dbReference>
<feature type="compositionally biased region" description="Basic and acidic residues" evidence="2">
    <location>
        <begin position="732"/>
        <end position="750"/>
    </location>
</feature>
<feature type="coiled-coil region" evidence="1">
    <location>
        <begin position="543"/>
        <end position="687"/>
    </location>
</feature>
<feature type="domain" description="RecF/RecN/SMC N-terminal" evidence="3">
    <location>
        <begin position="3"/>
        <end position="938"/>
    </location>
</feature>
<dbReference type="PANTHER" id="PTHR32114:SF2">
    <property type="entry name" value="ABC TRANSPORTER ABCH.3"/>
    <property type="match status" value="1"/>
</dbReference>
<evidence type="ECO:0000259" key="3">
    <source>
        <dbReference type="Pfam" id="PF02463"/>
    </source>
</evidence>
<feature type="region of interest" description="Disordered" evidence="2">
    <location>
        <begin position="729"/>
        <end position="750"/>
    </location>
</feature>
<evidence type="ECO:0000256" key="2">
    <source>
        <dbReference type="SAM" id="MobiDB-lite"/>
    </source>
</evidence>
<dbReference type="InterPro" id="IPR003395">
    <property type="entry name" value="RecF/RecN/SMC_N"/>
</dbReference>
<gene>
    <name evidence="4" type="ORF">HGMM_F10H10C18</name>
</gene>
<feature type="coiled-coil region" evidence="1">
    <location>
        <begin position="212"/>
        <end position="260"/>
    </location>
</feature>
<dbReference type="SUPFAM" id="SSF52540">
    <property type="entry name" value="P-loop containing nucleoside triphosphate hydrolases"/>
    <property type="match status" value="1"/>
</dbReference>
<reference evidence="4" key="2">
    <citation type="journal article" date="2012" name="PLoS ONE">
        <title>A Deeply Branching Thermophilic Bacterium with an Ancient Acetyl-CoA Pathway Dominates a Subsurface Ecosystem.</title>
        <authorList>
            <person name="Takami H."/>
            <person name="Noguchi H."/>
            <person name="Takaki Y."/>
            <person name="Uchiyama I."/>
            <person name="Toyoda A."/>
            <person name="Nishi S."/>
            <person name="Chee G.-J."/>
            <person name="Arai W."/>
            <person name="Nunoura T."/>
            <person name="Itoh T."/>
            <person name="Hattori M."/>
            <person name="Takai K."/>
        </authorList>
    </citation>
    <scope>NUCLEOTIDE SEQUENCE</scope>
</reference>
<proteinExistence type="predicted"/>
<dbReference type="PANTHER" id="PTHR32114">
    <property type="entry name" value="ABC TRANSPORTER ABCH.3"/>
    <property type="match status" value="1"/>
</dbReference>
<name>H5SCJ7_9BACT</name>